<feature type="region of interest" description="Disordered" evidence="7">
    <location>
        <begin position="319"/>
        <end position="350"/>
    </location>
</feature>
<dbReference type="Pfam" id="PF01822">
    <property type="entry name" value="WSC"/>
    <property type="match status" value="3"/>
</dbReference>
<dbReference type="AlphaFoldDB" id="A0A8E2J8J2"/>
<evidence type="ECO:0000256" key="1">
    <source>
        <dbReference type="ARBA" id="ARBA00004167"/>
    </source>
</evidence>
<proteinExistence type="predicted"/>
<sequence length="572" mass="60902">MPRPLSPLLLALVGAVASTFACVIPEVPLSNNITEGFSIFVQNPSLPIIHNRVMRFRPNGLDKHLVLSPAGDPTYDLMYLENGLLTYEGRHAVIDLEYNPADDTTKIFMTDRTYHPTAIFQPVYGCNPDTDDLQIGLQLVSRLTDPPVDGGQIGIQLAGDTYEFRYSPPGNTLLDARWLSVTMVIFRDGISPPPPSSTTSSSSPAATPSSIGDYDFVSCWAEPDGGRTLETVYSTDDMTNEKCAALCGGSEYIGTQWSRECWCGSSLGAGSSPAPSTDCSYVCIGDPTEICGGSRRLSLYRLKSTSSSSLIITTTSSESSTTSSFSTTSLSSSTTSSQSSTTSSQSSTSTSILSTTSTTASTTPSNPASLPSVGKYNFVSCWAEPPDGRALTAALTSADDMTLEKCAQLCSRNPYFGTEWSRECWCGVELTSGSAPAPLSECNYPCTGDATEMCGGSRRLSLYHNDAWTAPQLPNSIGNYALYGCVTDSPSHRTLTGASLSNSDMTLEMCATFCSAYKYFGTEWSVECWCGNVFTAGAAQVDNGQCSMTCGGNSDQLCGNGDRLSVYQLAVV</sequence>
<evidence type="ECO:0000256" key="7">
    <source>
        <dbReference type="SAM" id="MobiDB-lite"/>
    </source>
</evidence>
<comment type="subcellular location">
    <subcellularLocation>
        <location evidence="1">Membrane</location>
        <topology evidence="1">Single-pass membrane protein</topology>
    </subcellularLocation>
</comment>
<keyword evidence="2" id="KW-0812">Transmembrane</keyword>
<feature type="domain" description="WSC" evidence="9">
    <location>
        <begin position="213"/>
        <end position="303"/>
    </location>
</feature>
<keyword evidence="4" id="KW-1133">Transmembrane helix</keyword>
<dbReference type="SMART" id="SM00321">
    <property type="entry name" value="WSC"/>
    <property type="match status" value="3"/>
</dbReference>
<evidence type="ECO:0000256" key="6">
    <source>
        <dbReference type="ARBA" id="ARBA00023180"/>
    </source>
</evidence>
<dbReference type="PANTHER" id="PTHR24269:SF16">
    <property type="entry name" value="PROTEIN SLG1"/>
    <property type="match status" value="1"/>
</dbReference>
<evidence type="ECO:0000256" key="3">
    <source>
        <dbReference type="ARBA" id="ARBA00022729"/>
    </source>
</evidence>
<feature type="region of interest" description="Disordered" evidence="7">
    <location>
        <begin position="190"/>
        <end position="209"/>
    </location>
</feature>
<feature type="compositionally biased region" description="Low complexity" evidence="7">
    <location>
        <begin position="197"/>
        <end position="209"/>
    </location>
</feature>
<keyword evidence="5" id="KW-0472">Membrane</keyword>
<evidence type="ECO:0000256" key="2">
    <source>
        <dbReference type="ARBA" id="ARBA00022692"/>
    </source>
</evidence>
<dbReference type="GO" id="GO:0005886">
    <property type="term" value="C:plasma membrane"/>
    <property type="evidence" value="ECO:0007669"/>
    <property type="project" value="TreeGrafter"/>
</dbReference>
<dbReference type="InterPro" id="IPR051836">
    <property type="entry name" value="Kremen_rcpt"/>
</dbReference>
<dbReference type="InterPro" id="IPR057231">
    <property type="entry name" value="DUF7909"/>
</dbReference>
<reference evidence="10 11" key="1">
    <citation type="journal article" date="2016" name="Nat. Commun.">
        <title>Ectomycorrhizal ecology is imprinted in the genome of the dominant symbiotic fungus Cenococcum geophilum.</title>
        <authorList>
            <consortium name="DOE Joint Genome Institute"/>
            <person name="Peter M."/>
            <person name="Kohler A."/>
            <person name="Ohm R.A."/>
            <person name="Kuo A."/>
            <person name="Krutzmann J."/>
            <person name="Morin E."/>
            <person name="Arend M."/>
            <person name="Barry K.W."/>
            <person name="Binder M."/>
            <person name="Choi C."/>
            <person name="Clum A."/>
            <person name="Copeland A."/>
            <person name="Grisel N."/>
            <person name="Haridas S."/>
            <person name="Kipfer T."/>
            <person name="LaButti K."/>
            <person name="Lindquist E."/>
            <person name="Lipzen A."/>
            <person name="Maire R."/>
            <person name="Meier B."/>
            <person name="Mihaltcheva S."/>
            <person name="Molinier V."/>
            <person name="Murat C."/>
            <person name="Poggeler S."/>
            <person name="Quandt C.A."/>
            <person name="Sperisen C."/>
            <person name="Tritt A."/>
            <person name="Tisserant E."/>
            <person name="Crous P.W."/>
            <person name="Henrissat B."/>
            <person name="Nehls U."/>
            <person name="Egli S."/>
            <person name="Spatafora J.W."/>
            <person name="Grigoriev I.V."/>
            <person name="Martin F.M."/>
        </authorList>
    </citation>
    <scope>NUCLEOTIDE SEQUENCE [LARGE SCALE GENOMIC DNA]</scope>
    <source>
        <strain evidence="10 11">CBS 459.81</strain>
    </source>
</reference>
<name>A0A8E2J8J2_9PEZI</name>
<protein>
    <submittedName>
        <fullName evidence="10">WSC-domain-containing protein</fullName>
    </submittedName>
</protein>
<dbReference type="PROSITE" id="PS51257">
    <property type="entry name" value="PROKAR_LIPOPROTEIN"/>
    <property type="match status" value="1"/>
</dbReference>
<dbReference type="OrthoDB" id="2019572at2759"/>
<evidence type="ECO:0000256" key="8">
    <source>
        <dbReference type="SAM" id="SignalP"/>
    </source>
</evidence>
<organism evidence="10 11">
    <name type="scientific">Lepidopterella palustris CBS 459.81</name>
    <dbReference type="NCBI Taxonomy" id="1314670"/>
    <lineage>
        <taxon>Eukaryota</taxon>
        <taxon>Fungi</taxon>
        <taxon>Dikarya</taxon>
        <taxon>Ascomycota</taxon>
        <taxon>Pezizomycotina</taxon>
        <taxon>Dothideomycetes</taxon>
        <taxon>Pleosporomycetidae</taxon>
        <taxon>Mytilinidiales</taxon>
        <taxon>Argynnaceae</taxon>
        <taxon>Lepidopterella</taxon>
    </lineage>
</organism>
<feature type="domain" description="WSC" evidence="9">
    <location>
        <begin position="375"/>
        <end position="466"/>
    </location>
</feature>
<keyword evidence="11" id="KW-1185">Reference proteome</keyword>
<feature type="chain" id="PRO_5034354365" evidence="8">
    <location>
        <begin position="22"/>
        <end position="572"/>
    </location>
</feature>
<dbReference type="EMBL" id="KV745800">
    <property type="protein sequence ID" value="OCK73379.1"/>
    <property type="molecule type" value="Genomic_DNA"/>
</dbReference>
<keyword evidence="3 8" id="KW-0732">Signal</keyword>
<dbReference type="Pfam" id="PF25486">
    <property type="entry name" value="DUF7909"/>
    <property type="match status" value="1"/>
</dbReference>
<gene>
    <name evidence="10" type="ORF">K432DRAFT_430619</name>
</gene>
<evidence type="ECO:0000259" key="9">
    <source>
        <dbReference type="PROSITE" id="PS51212"/>
    </source>
</evidence>
<dbReference type="PROSITE" id="PS51212">
    <property type="entry name" value="WSC"/>
    <property type="match status" value="3"/>
</dbReference>
<feature type="domain" description="WSC" evidence="9">
    <location>
        <begin position="479"/>
        <end position="570"/>
    </location>
</feature>
<evidence type="ECO:0000256" key="5">
    <source>
        <dbReference type="ARBA" id="ARBA00023136"/>
    </source>
</evidence>
<evidence type="ECO:0000313" key="11">
    <source>
        <dbReference type="Proteomes" id="UP000250266"/>
    </source>
</evidence>
<dbReference type="Proteomes" id="UP000250266">
    <property type="component" value="Unassembled WGS sequence"/>
</dbReference>
<accession>A0A8E2J8J2</accession>
<dbReference type="InterPro" id="IPR002889">
    <property type="entry name" value="WSC_carb-bd"/>
</dbReference>
<evidence type="ECO:0000256" key="4">
    <source>
        <dbReference type="ARBA" id="ARBA00022989"/>
    </source>
</evidence>
<dbReference type="PANTHER" id="PTHR24269">
    <property type="entry name" value="KREMEN PROTEIN"/>
    <property type="match status" value="1"/>
</dbReference>
<evidence type="ECO:0000313" key="10">
    <source>
        <dbReference type="EMBL" id="OCK73379.1"/>
    </source>
</evidence>
<feature type="signal peptide" evidence="8">
    <location>
        <begin position="1"/>
        <end position="21"/>
    </location>
</feature>
<keyword evidence="6" id="KW-0325">Glycoprotein</keyword>